<dbReference type="InterPro" id="IPR033719">
    <property type="entry name" value="NAGS_kin"/>
</dbReference>
<dbReference type="InterPro" id="IPR016181">
    <property type="entry name" value="Acyl_CoA_acyltransferase"/>
</dbReference>
<proteinExistence type="inferred from homology"/>
<evidence type="ECO:0000256" key="2">
    <source>
        <dbReference type="ARBA" id="ARBA00023315"/>
    </source>
</evidence>
<dbReference type="OrthoDB" id="438291at2759"/>
<dbReference type="SUPFAM" id="SSF53633">
    <property type="entry name" value="Carbamate kinase-like"/>
    <property type="match status" value="1"/>
</dbReference>
<dbReference type="PIRSF" id="PIRSF000423">
    <property type="entry name" value="ArgA"/>
    <property type="match status" value="1"/>
</dbReference>
<dbReference type="Gene3D" id="3.40.1160.10">
    <property type="entry name" value="Acetylglutamate kinase-like"/>
    <property type="match status" value="1"/>
</dbReference>
<dbReference type="EMBL" id="OB660230">
    <property type="protein sequence ID" value="CAD7223622.1"/>
    <property type="molecule type" value="Genomic_DNA"/>
</dbReference>
<keyword evidence="2" id="KW-0012">Acyltransferase</keyword>
<dbReference type="Pfam" id="PF00696">
    <property type="entry name" value="AA_kinase"/>
    <property type="match status" value="1"/>
</dbReference>
<name>A0A7R8W2J1_9CRUS</name>
<protein>
    <submittedName>
        <fullName evidence="3">Uncharacterized protein</fullName>
    </submittedName>
</protein>
<dbReference type="InterPro" id="IPR001048">
    <property type="entry name" value="Asp/Glu/Uridylate_kinase"/>
</dbReference>
<dbReference type="NCBIfam" id="TIGR01890">
    <property type="entry name" value="N-Ac-Glu-synth"/>
    <property type="match status" value="1"/>
</dbReference>
<dbReference type="CDD" id="cd04237">
    <property type="entry name" value="AAK_NAGS-ABP"/>
    <property type="match status" value="1"/>
</dbReference>
<dbReference type="PANTHER" id="PTHR30602:SF12">
    <property type="entry name" value="AMINO-ACID ACETYLTRANSFERASE NAGS1, CHLOROPLASTIC-RELATED"/>
    <property type="match status" value="1"/>
</dbReference>
<dbReference type="GO" id="GO:0005737">
    <property type="term" value="C:cytoplasm"/>
    <property type="evidence" value="ECO:0007669"/>
    <property type="project" value="InterPro"/>
</dbReference>
<sequence length="392" mass="43571">MHRISIQWHQIHSFLILKSRVGANRPITDNMPIAVEDYPLKSYNELEQSVDWFRQASPYINAHRNKTFVIALSGDAVAEENFQALIHDIALLHHLGIRLVLVYGIRHQVEKTEAARNLSSKIVNNLRVTDSQTLATVIEVAGSVRVRIESAVSASLPNTPMSGARLSIVSGNFVTARPYGIHDGVDYCHTGIVRRIHANAINKQLQNGNIVLLSPLGYSITGETFNLHAEDVAAKAAEALQAEKLIFLLNEPVVDSSSGKPLRQTTPVAMNALVADKRLKNTPQNILLNSINASLNGIRRVHLIDRKINATHPEYQNNGRAEKLLDYLEHVAMRSGLSKLFVFTTRTKHWFLAQGFNPAALEDLPPQRQSSYNFKRNSSVLIKSLSHSSGKL</sequence>
<accession>A0A7R8W2J1</accession>
<dbReference type="InterPro" id="IPR036393">
    <property type="entry name" value="AceGlu_kinase-like_sf"/>
</dbReference>
<evidence type="ECO:0000313" key="3">
    <source>
        <dbReference type="EMBL" id="CAD7223622.1"/>
    </source>
</evidence>
<dbReference type="GO" id="GO:0004042">
    <property type="term" value="F:L-glutamate N-acetyltransferase activity"/>
    <property type="evidence" value="ECO:0007669"/>
    <property type="project" value="InterPro"/>
</dbReference>
<dbReference type="InterPro" id="IPR010167">
    <property type="entry name" value="NH2A_AcTrfase"/>
</dbReference>
<dbReference type="AlphaFoldDB" id="A0A7R8W2J1"/>
<dbReference type="PANTHER" id="PTHR30602">
    <property type="entry name" value="AMINO-ACID ACETYLTRANSFERASE"/>
    <property type="match status" value="1"/>
</dbReference>
<evidence type="ECO:0000256" key="1">
    <source>
        <dbReference type="ARBA" id="ARBA00022679"/>
    </source>
</evidence>
<dbReference type="GO" id="GO:0006526">
    <property type="term" value="P:L-arginine biosynthetic process"/>
    <property type="evidence" value="ECO:0007669"/>
    <property type="project" value="InterPro"/>
</dbReference>
<organism evidence="3">
    <name type="scientific">Cyprideis torosa</name>
    <dbReference type="NCBI Taxonomy" id="163714"/>
    <lineage>
        <taxon>Eukaryota</taxon>
        <taxon>Metazoa</taxon>
        <taxon>Ecdysozoa</taxon>
        <taxon>Arthropoda</taxon>
        <taxon>Crustacea</taxon>
        <taxon>Oligostraca</taxon>
        <taxon>Ostracoda</taxon>
        <taxon>Podocopa</taxon>
        <taxon>Podocopida</taxon>
        <taxon>Cytherocopina</taxon>
        <taxon>Cytheroidea</taxon>
        <taxon>Cytherideidae</taxon>
        <taxon>Cyprideis</taxon>
    </lineage>
</organism>
<reference evidence="3" key="1">
    <citation type="submission" date="2020-11" db="EMBL/GenBank/DDBJ databases">
        <authorList>
            <person name="Tran Van P."/>
        </authorList>
    </citation>
    <scope>NUCLEOTIDE SEQUENCE</scope>
</reference>
<dbReference type="SUPFAM" id="SSF55729">
    <property type="entry name" value="Acyl-CoA N-acyltransferases (Nat)"/>
    <property type="match status" value="1"/>
</dbReference>
<dbReference type="HAMAP" id="MF_01105">
    <property type="entry name" value="N_acetyl_glu_synth"/>
    <property type="match status" value="1"/>
</dbReference>
<gene>
    <name evidence="3" type="ORF">CTOB1V02_LOCUS1602</name>
</gene>
<keyword evidence="1" id="KW-0808">Transferase</keyword>